<accession>A0A3S5CRU2</accession>
<dbReference type="Proteomes" id="UP000784294">
    <property type="component" value="Unassembled WGS sequence"/>
</dbReference>
<dbReference type="PROSITE" id="PS50002">
    <property type="entry name" value="SH3"/>
    <property type="match status" value="1"/>
</dbReference>
<proteinExistence type="predicted"/>
<evidence type="ECO:0000313" key="4">
    <source>
        <dbReference type="EMBL" id="VEL31270.1"/>
    </source>
</evidence>
<protein>
    <recommendedName>
        <fullName evidence="3">SH3 domain-containing protein</fullName>
    </recommendedName>
</protein>
<evidence type="ECO:0000313" key="5">
    <source>
        <dbReference type="Proteomes" id="UP000784294"/>
    </source>
</evidence>
<reference evidence="4" key="1">
    <citation type="submission" date="2018-11" db="EMBL/GenBank/DDBJ databases">
        <authorList>
            <consortium name="Pathogen Informatics"/>
        </authorList>
    </citation>
    <scope>NUCLEOTIDE SEQUENCE</scope>
</reference>
<dbReference type="Pfam" id="PF07653">
    <property type="entry name" value="SH3_2"/>
    <property type="match status" value="1"/>
</dbReference>
<evidence type="ECO:0000256" key="2">
    <source>
        <dbReference type="PROSITE-ProRule" id="PRU00192"/>
    </source>
</evidence>
<dbReference type="Gene3D" id="2.30.30.40">
    <property type="entry name" value="SH3 Domains"/>
    <property type="match status" value="1"/>
</dbReference>
<comment type="caution">
    <text evidence="4">The sequence shown here is derived from an EMBL/GenBank/DDBJ whole genome shotgun (WGS) entry which is preliminary data.</text>
</comment>
<dbReference type="PANTHER" id="PTHR23122">
    <property type="entry name" value="MEMBRANE-ASSOCIATED GUANYLATE KINASE MAGUK"/>
    <property type="match status" value="1"/>
</dbReference>
<dbReference type="SUPFAM" id="SSF50044">
    <property type="entry name" value="SH3-domain"/>
    <property type="match status" value="1"/>
</dbReference>
<evidence type="ECO:0000256" key="1">
    <source>
        <dbReference type="ARBA" id="ARBA00022443"/>
    </source>
</evidence>
<dbReference type="InterPro" id="IPR001452">
    <property type="entry name" value="SH3_domain"/>
</dbReference>
<evidence type="ECO:0000259" key="3">
    <source>
        <dbReference type="PROSITE" id="PS50002"/>
    </source>
</evidence>
<sequence>MREINSEPVAGQSIEYLQRVLREARGSVSLKIVPSYRNNPIQCEIYVRAMFDYKPDVDDLIPCSQAGVRFHIGDILQIISKDDHNWWQVCKEDN</sequence>
<dbReference type="EMBL" id="CAAALY010120476">
    <property type="protein sequence ID" value="VEL31270.1"/>
    <property type="molecule type" value="Genomic_DNA"/>
</dbReference>
<dbReference type="InterPro" id="IPR036028">
    <property type="entry name" value="SH3-like_dom_sf"/>
</dbReference>
<feature type="domain" description="SH3" evidence="3">
    <location>
        <begin position="42"/>
        <end position="94"/>
    </location>
</feature>
<organism evidence="4 5">
    <name type="scientific">Protopolystoma xenopodis</name>
    <dbReference type="NCBI Taxonomy" id="117903"/>
    <lineage>
        <taxon>Eukaryota</taxon>
        <taxon>Metazoa</taxon>
        <taxon>Spiralia</taxon>
        <taxon>Lophotrochozoa</taxon>
        <taxon>Platyhelminthes</taxon>
        <taxon>Monogenea</taxon>
        <taxon>Polyopisthocotylea</taxon>
        <taxon>Polystomatidea</taxon>
        <taxon>Polystomatidae</taxon>
        <taxon>Protopolystoma</taxon>
    </lineage>
</organism>
<dbReference type="InterPro" id="IPR050716">
    <property type="entry name" value="MAGUK"/>
</dbReference>
<keyword evidence="1 2" id="KW-0728">SH3 domain</keyword>
<dbReference type="AlphaFoldDB" id="A0A3S5CRU2"/>
<gene>
    <name evidence="4" type="ORF">PXEA_LOCUS24710</name>
</gene>
<keyword evidence="5" id="KW-1185">Reference proteome</keyword>
<dbReference type="OrthoDB" id="336747at2759"/>
<name>A0A3S5CRU2_9PLAT</name>